<protein>
    <recommendedName>
        <fullName evidence="2">Amine oxidase domain-containing protein</fullName>
    </recommendedName>
</protein>
<dbReference type="AlphaFoldDB" id="A0A6A6U6E3"/>
<dbReference type="SUPFAM" id="SSF54373">
    <property type="entry name" value="FAD-linked reductases, C-terminal domain"/>
    <property type="match status" value="1"/>
</dbReference>
<gene>
    <name evidence="3" type="ORF">BT63DRAFT_441387</name>
</gene>
<dbReference type="GO" id="GO:0009063">
    <property type="term" value="P:amino acid catabolic process"/>
    <property type="evidence" value="ECO:0007669"/>
    <property type="project" value="TreeGrafter"/>
</dbReference>
<evidence type="ECO:0000259" key="2">
    <source>
        <dbReference type="Pfam" id="PF01593"/>
    </source>
</evidence>
<feature type="domain" description="Amine oxidase" evidence="2">
    <location>
        <begin position="214"/>
        <end position="701"/>
    </location>
</feature>
<evidence type="ECO:0000256" key="1">
    <source>
        <dbReference type="SAM" id="SignalP"/>
    </source>
</evidence>
<dbReference type="InterPro" id="IPR036188">
    <property type="entry name" value="FAD/NAD-bd_sf"/>
</dbReference>
<dbReference type="PANTHER" id="PTHR10742:SF382">
    <property type="entry name" value="AMINE OXIDASE DOMAIN-CONTAINING PROTEIN"/>
    <property type="match status" value="1"/>
</dbReference>
<feature type="chain" id="PRO_5025502027" description="Amine oxidase domain-containing protein" evidence="1">
    <location>
        <begin position="20"/>
        <end position="729"/>
    </location>
</feature>
<feature type="signal peptide" evidence="1">
    <location>
        <begin position="1"/>
        <end position="19"/>
    </location>
</feature>
<keyword evidence="1" id="KW-0732">Signal</keyword>
<name>A0A6A6U6E3_9PEZI</name>
<dbReference type="OrthoDB" id="7777654at2759"/>
<dbReference type="EMBL" id="MU004237">
    <property type="protein sequence ID" value="KAF2667825.1"/>
    <property type="molecule type" value="Genomic_DNA"/>
</dbReference>
<proteinExistence type="predicted"/>
<sequence length="729" mass="80696">MIFLQLVAIHTFLGVAVYATPSKQSVRFSSPIIAEPGGAHNVHITYTAPLDGNLTIAYGSCGFQELGKSHHILGSTHIGSHPLAKRHENSYEDRRPTRFVWLVKDEAVTGGCISAYLTSEGNAEQVLVGSSKPIDVKKRLEKRGRTRPHKTAAKSTASGKANFKTRAYGAEFADITDSLGPWFDGVEYLSQKEPDDVFVAHVKEKRIGIVGGGMSGLMTAFLLDSIGMHNWEILEASTRIGGRIHTSYLNGTRPDQYQYQEMGPMRFPVSVKDPNSNETLPIKDHQLVFQLADAVNERNGNKSDLMINFIKWIQMSPNAPVDTDKRRPDGTIPGMAEVLANSSLATTAEVGVVNETAIDVATAAFNKWAGLDKGSTSEYFKSYTENIFKAHKMAVENGLFDWSESQYIRHVLNNDLNITDQIDSTGDDAPVWGNTYEGVYFSASDWRTIDKGLSSLWRGMEPFTLNRTKLNTRVSALSYDNTTSKMTVKYRNTTADPFTTAPDAESSIYDYVFVAVPFSIVRAWRMNPPFSSLISRAIDSFDYDPSCKIALHYKTRFWEHLPYPILGGCGATDIPLLGSVCYPSYTLNATGPGVLLASYAEGTDARTFTSMSESDHVSYVQRAMVEIHGPIAAKEFTGVYDRVCWDQSSFQAGAWASPSVGQQELYLPAYFQTEMGTVFIGEHTSYTHAWIWSALESGVRGTVQLLVEMGLVDEAKDILDTWMARWISV</sequence>
<dbReference type="GO" id="GO:0001716">
    <property type="term" value="F:L-amino-acid oxidase activity"/>
    <property type="evidence" value="ECO:0007669"/>
    <property type="project" value="TreeGrafter"/>
</dbReference>
<dbReference type="Gene3D" id="3.50.50.60">
    <property type="entry name" value="FAD/NAD(P)-binding domain"/>
    <property type="match status" value="1"/>
</dbReference>
<organism evidence="3 4">
    <name type="scientific">Microthyrium microscopicum</name>
    <dbReference type="NCBI Taxonomy" id="703497"/>
    <lineage>
        <taxon>Eukaryota</taxon>
        <taxon>Fungi</taxon>
        <taxon>Dikarya</taxon>
        <taxon>Ascomycota</taxon>
        <taxon>Pezizomycotina</taxon>
        <taxon>Dothideomycetes</taxon>
        <taxon>Dothideomycetes incertae sedis</taxon>
        <taxon>Microthyriales</taxon>
        <taxon>Microthyriaceae</taxon>
        <taxon>Microthyrium</taxon>
    </lineage>
</organism>
<dbReference type="InterPro" id="IPR002937">
    <property type="entry name" value="Amino_oxidase"/>
</dbReference>
<reference evidence="3" key="1">
    <citation type="journal article" date="2020" name="Stud. Mycol.">
        <title>101 Dothideomycetes genomes: a test case for predicting lifestyles and emergence of pathogens.</title>
        <authorList>
            <person name="Haridas S."/>
            <person name="Albert R."/>
            <person name="Binder M."/>
            <person name="Bloem J."/>
            <person name="Labutti K."/>
            <person name="Salamov A."/>
            <person name="Andreopoulos B."/>
            <person name="Baker S."/>
            <person name="Barry K."/>
            <person name="Bills G."/>
            <person name="Bluhm B."/>
            <person name="Cannon C."/>
            <person name="Castanera R."/>
            <person name="Culley D."/>
            <person name="Daum C."/>
            <person name="Ezra D."/>
            <person name="Gonzalez J."/>
            <person name="Henrissat B."/>
            <person name="Kuo A."/>
            <person name="Liang C."/>
            <person name="Lipzen A."/>
            <person name="Lutzoni F."/>
            <person name="Magnuson J."/>
            <person name="Mondo S."/>
            <person name="Nolan M."/>
            <person name="Ohm R."/>
            <person name="Pangilinan J."/>
            <person name="Park H.-J."/>
            <person name="Ramirez L."/>
            <person name="Alfaro M."/>
            <person name="Sun H."/>
            <person name="Tritt A."/>
            <person name="Yoshinaga Y."/>
            <person name="Zwiers L.-H."/>
            <person name="Turgeon B."/>
            <person name="Goodwin S."/>
            <person name="Spatafora J."/>
            <person name="Crous P."/>
            <person name="Grigoriev I."/>
        </authorList>
    </citation>
    <scope>NUCLEOTIDE SEQUENCE</scope>
    <source>
        <strain evidence="3">CBS 115976</strain>
    </source>
</reference>
<dbReference type="Gene3D" id="3.90.660.10">
    <property type="match status" value="1"/>
</dbReference>
<evidence type="ECO:0000313" key="4">
    <source>
        <dbReference type="Proteomes" id="UP000799302"/>
    </source>
</evidence>
<keyword evidence="4" id="KW-1185">Reference proteome</keyword>
<dbReference type="SUPFAM" id="SSF51905">
    <property type="entry name" value="FAD/NAD(P)-binding domain"/>
    <property type="match status" value="1"/>
</dbReference>
<evidence type="ECO:0000313" key="3">
    <source>
        <dbReference type="EMBL" id="KAF2667825.1"/>
    </source>
</evidence>
<dbReference type="InterPro" id="IPR050281">
    <property type="entry name" value="Flavin_monoamine_oxidase"/>
</dbReference>
<dbReference type="PANTHER" id="PTHR10742">
    <property type="entry name" value="FLAVIN MONOAMINE OXIDASE"/>
    <property type="match status" value="1"/>
</dbReference>
<accession>A0A6A6U6E3</accession>
<dbReference type="Proteomes" id="UP000799302">
    <property type="component" value="Unassembled WGS sequence"/>
</dbReference>
<dbReference type="Pfam" id="PF01593">
    <property type="entry name" value="Amino_oxidase"/>
    <property type="match status" value="1"/>
</dbReference>
<dbReference type="Gene3D" id="1.20.1440.240">
    <property type="match status" value="1"/>
</dbReference>